<feature type="non-terminal residue" evidence="1">
    <location>
        <position position="41"/>
    </location>
</feature>
<reference evidence="1" key="1">
    <citation type="submission" date="2021-06" db="EMBL/GenBank/DDBJ databases">
        <authorList>
            <person name="Hodson N. C."/>
            <person name="Mongue J. A."/>
            <person name="Jaron S. K."/>
        </authorList>
    </citation>
    <scope>NUCLEOTIDE SEQUENCE</scope>
</reference>
<keyword evidence="2" id="KW-1185">Reference proteome</keyword>
<organism evidence="1 2">
    <name type="scientific">Allacma fusca</name>
    <dbReference type="NCBI Taxonomy" id="39272"/>
    <lineage>
        <taxon>Eukaryota</taxon>
        <taxon>Metazoa</taxon>
        <taxon>Ecdysozoa</taxon>
        <taxon>Arthropoda</taxon>
        <taxon>Hexapoda</taxon>
        <taxon>Collembola</taxon>
        <taxon>Symphypleona</taxon>
        <taxon>Sminthuridae</taxon>
        <taxon>Allacma</taxon>
    </lineage>
</organism>
<dbReference type="EMBL" id="CAJVCH010054212">
    <property type="protein sequence ID" value="CAG7718548.1"/>
    <property type="molecule type" value="Genomic_DNA"/>
</dbReference>
<comment type="caution">
    <text evidence="1">The sequence shown here is derived from an EMBL/GenBank/DDBJ whole genome shotgun (WGS) entry which is preliminary data.</text>
</comment>
<sequence>RDHSSSQKGVFSLHLCIISAITRFQHGFRLQPEFRTGSTKL</sequence>
<dbReference type="Proteomes" id="UP000708208">
    <property type="component" value="Unassembled WGS sequence"/>
</dbReference>
<name>A0A8J2NR50_9HEXA</name>
<proteinExistence type="predicted"/>
<gene>
    <name evidence="1" type="ORF">AFUS01_LOCUS7932</name>
</gene>
<evidence type="ECO:0000313" key="2">
    <source>
        <dbReference type="Proteomes" id="UP000708208"/>
    </source>
</evidence>
<dbReference type="AlphaFoldDB" id="A0A8J2NR50"/>
<accession>A0A8J2NR50</accession>
<protein>
    <submittedName>
        <fullName evidence="1">Uncharacterized protein</fullName>
    </submittedName>
</protein>
<evidence type="ECO:0000313" key="1">
    <source>
        <dbReference type="EMBL" id="CAG7718548.1"/>
    </source>
</evidence>